<reference evidence="3" key="1">
    <citation type="journal article" date="2019" name="Int. J. Syst. Evol. Microbiol.">
        <title>The Global Catalogue of Microorganisms (GCM) 10K type strain sequencing project: providing services to taxonomists for standard genome sequencing and annotation.</title>
        <authorList>
            <consortium name="The Broad Institute Genomics Platform"/>
            <consortium name="The Broad Institute Genome Sequencing Center for Infectious Disease"/>
            <person name="Wu L."/>
            <person name="Ma J."/>
        </authorList>
    </citation>
    <scope>NUCLEOTIDE SEQUENCE [LARGE SCALE GENOMIC DNA]</scope>
    <source>
        <strain evidence="3">KACC 11904</strain>
    </source>
</reference>
<organism evidence="2 3">
    <name type="scientific">Paenibacillus aestuarii</name>
    <dbReference type="NCBI Taxonomy" id="516965"/>
    <lineage>
        <taxon>Bacteria</taxon>
        <taxon>Bacillati</taxon>
        <taxon>Bacillota</taxon>
        <taxon>Bacilli</taxon>
        <taxon>Bacillales</taxon>
        <taxon>Paenibacillaceae</taxon>
        <taxon>Paenibacillus</taxon>
    </lineage>
</organism>
<evidence type="ECO:0000313" key="3">
    <source>
        <dbReference type="Proteomes" id="UP001596044"/>
    </source>
</evidence>
<name>A0ABW0K8P3_9BACL</name>
<keyword evidence="3" id="KW-1185">Reference proteome</keyword>
<protein>
    <submittedName>
        <fullName evidence="2">NYN domain-containing protein</fullName>
    </submittedName>
</protein>
<dbReference type="Proteomes" id="UP001596044">
    <property type="component" value="Unassembled WGS sequence"/>
</dbReference>
<feature type="domain" description="NYN" evidence="1">
    <location>
        <begin position="2"/>
        <end position="142"/>
    </location>
</feature>
<dbReference type="PANTHER" id="PTHR35811:SF1">
    <property type="entry name" value="HTH OST-TYPE DOMAIN-CONTAINING PROTEIN"/>
    <property type="match status" value="1"/>
</dbReference>
<comment type="caution">
    <text evidence="2">The sequence shown here is derived from an EMBL/GenBank/DDBJ whole genome shotgun (WGS) entry which is preliminary data.</text>
</comment>
<dbReference type="Gene3D" id="3.40.50.1010">
    <property type="entry name" value="5'-nuclease"/>
    <property type="match status" value="1"/>
</dbReference>
<proteinExistence type="predicted"/>
<dbReference type="PANTHER" id="PTHR35811">
    <property type="entry name" value="SLR1870 PROTEIN"/>
    <property type="match status" value="1"/>
</dbReference>
<sequence>MAIYVDYDNLYKRLKSYNIHPVRDLNFFQKLTEKFRNSGHDVIKFISFANFEDSDFEAVDQTKIHNFGVDVRHCSLDGKSSTDIEMTVEMMRDLYKDARIEAFVIISNDRDYIPVVKSIKAEGKITYTLTTKNGVSSIVNVFSDYHQFLEDLFDIFIDISAFDEKDILSQKAFDVSSFFYKSKFWERFRESGSPVTLRGYAIQLKRTFRDSQSNIEHYFHHAHILKYIEIVEIEGVKYLRGGSRIHEFISEDDKSVAL</sequence>
<evidence type="ECO:0000313" key="2">
    <source>
        <dbReference type="EMBL" id="MFC5449361.1"/>
    </source>
</evidence>
<accession>A0ABW0K8P3</accession>
<dbReference type="EMBL" id="JBHSMJ010000018">
    <property type="protein sequence ID" value="MFC5449361.1"/>
    <property type="molecule type" value="Genomic_DNA"/>
</dbReference>
<dbReference type="Pfam" id="PF01936">
    <property type="entry name" value="NYN"/>
    <property type="match status" value="1"/>
</dbReference>
<evidence type="ECO:0000259" key="1">
    <source>
        <dbReference type="Pfam" id="PF01936"/>
    </source>
</evidence>
<dbReference type="InterPro" id="IPR021139">
    <property type="entry name" value="NYN"/>
</dbReference>
<dbReference type="RefSeq" id="WP_270879817.1">
    <property type="nucleotide sequence ID" value="NZ_JAQFVF010000026.1"/>
</dbReference>
<gene>
    <name evidence="2" type="ORF">ACFPOG_13920</name>
</gene>